<dbReference type="InterPro" id="IPR013901">
    <property type="entry name" value="Anthrone_oxy"/>
</dbReference>
<dbReference type="Pfam" id="PF08592">
    <property type="entry name" value="Anthrone_oxy"/>
    <property type="match status" value="1"/>
</dbReference>
<dbReference type="Proteomes" id="UP000295351">
    <property type="component" value="Unassembled WGS sequence"/>
</dbReference>
<evidence type="ECO:0000256" key="1">
    <source>
        <dbReference type="SAM" id="Phobius"/>
    </source>
</evidence>
<feature type="transmembrane region" description="Helical" evidence="1">
    <location>
        <begin position="136"/>
        <end position="156"/>
    </location>
</feature>
<dbReference type="EMBL" id="SLVX01000001">
    <property type="protein sequence ID" value="TCN48688.1"/>
    <property type="molecule type" value="Genomic_DNA"/>
</dbReference>
<feature type="transmembrane region" description="Helical" evidence="1">
    <location>
        <begin position="85"/>
        <end position="105"/>
    </location>
</feature>
<name>A0A4R2D2N7_SHIGR</name>
<feature type="transmembrane region" description="Helical" evidence="1">
    <location>
        <begin position="7"/>
        <end position="37"/>
    </location>
</feature>
<protein>
    <submittedName>
        <fullName evidence="2">Putative membrane protein</fullName>
    </submittedName>
</protein>
<evidence type="ECO:0000313" key="3">
    <source>
        <dbReference type="Proteomes" id="UP000295351"/>
    </source>
</evidence>
<evidence type="ECO:0000313" key="2">
    <source>
        <dbReference type="EMBL" id="TCN48688.1"/>
    </source>
</evidence>
<gene>
    <name evidence="2" type="ORF">EV665_101425</name>
</gene>
<dbReference type="RefSeq" id="WP_133032907.1">
    <property type="nucleotide sequence ID" value="NZ_BAABEI010000012.1"/>
</dbReference>
<keyword evidence="1" id="KW-0812">Transmembrane</keyword>
<sequence length="163" mass="16675">MASAFPILTFLSILAAALNAGLFFIFSVCIMAAFARLSPAEGAAAMNAINAVIQNPWFFSAFFGGALLSLVLAVLGFLQGGAGGLLAAAGGVVFLVAVIGVTVVFNVPLNDALAAAPAGSPEQAALWQRYLGVWTMWNHVRTVGSLAAVGFFALAFRQGVPLG</sequence>
<reference evidence="2 3" key="1">
    <citation type="submission" date="2019-03" db="EMBL/GenBank/DDBJ databases">
        <title>Genomic Encyclopedia of Type Strains, Phase IV (KMG-IV): sequencing the most valuable type-strain genomes for metagenomic binning, comparative biology and taxonomic classification.</title>
        <authorList>
            <person name="Goeker M."/>
        </authorList>
    </citation>
    <scope>NUCLEOTIDE SEQUENCE [LARGE SCALE GENOMIC DNA]</scope>
    <source>
        <strain evidence="2 3">DSM 18401</strain>
    </source>
</reference>
<proteinExistence type="predicted"/>
<feature type="transmembrane region" description="Helical" evidence="1">
    <location>
        <begin position="57"/>
        <end position="78"/>
    </location>
</feature>
<comment type="caution">
    <text evidence="2">The sequence shown here is derived from an EMBL/GenBank/DDBJ whole genome shotgun (WGS) entry which is preliminary data.</text>
</comment>
<keyword evidence="1" id="KW-1133">Transmembrane helix</keyword>
<accession>A0A4R2D2N7</accession>
<keyword evidence="3" id="KW-1185">Reference proteome</keyword>
<dbReference type="AlphaFoldDB" id="A0A4R2D2N7"/>
<organism evidence="2 3">
    <name type="scientific">Shinella granuli</name>
    <dbReference type="NCBI Taxonomy" id="323621"/>
    <lineage>
        <taxon>Bacteria</taxon>
        <taxon>Pseudomonadati</taxon>
        <taxon>Pseudomonadota</taxon>
        <taxon>Alphaproteobacteria</taxon>
        <taxon>Hyphomicrobiales</taxon>
        <taxon>Rhizobiaceae</taxon>
        <taxon>Shinella</taxon>
    </lineage>
</organism>
<keyword evidence="1" id="KW-0472">Membrane</keyword>